<comment type="caution">
    <text evidence="4">The sequence shown here is derived from an EMBL/GenBank/DDBJ whole genome shotgun (WGS) entry which is preliminary data.</text>
</comment>
<reference evidence="4 5" key="1">
    <citation type="journal article" date="2018" name="Nat. Genet.">
        <title>The Rosa genome provides new insights in the design of modern roses.</title>
        <authorList>
            <person name="Bendahmane M."/>
        </authorList>
    </citation>
    <scope>NUCLEOTIDE SEQUENCE [LARGE SCALE GENOMIC DNA]</scope>
    <source>
        <strain evidence="5">cv. Old Blush</strain>
    </source>
</reference>
<sequence length="193" mass="21711">MEPERKLTAAAVAAFQEGVGLVLSRWSALQLAVENEWGGRDSRLKAEQLLSDIVSWVNHSTEPLYIDDLEEMLIEAMSSLNTVIEDGSIEEVAEKLMIMHEECLDCNFKSIESLREANSRRVPTLHVKQVVDDDEDSDDNDDDTDPSMNKDESSNMNVDKPESHAVEPKTRQAVEAEDGWEVVGPRRSRGKRN</sequence>
<dbReference type="Proteomes" id="UP000238479">
    <property type="component" value="Chromosome 5"/>
</dbReference>
<evidence type="ECO:0000256" key="3">
    <source>
        <dbReference type="SAM" id="MobiDB-lite"/>
    </source>
</evidence>
<dbReference type="GO" id="GO:0006364">
    <property type="term" value="P:rRNA processing"/>
    <property type="evidence" value="ECO:0007669"/>
    <property type="project" value="UniProtKB-KW"/>
</dbReference>
<dbReference type="OrthoDB" id="263560at2759"/>
<feature type="region of interest" description="Disordered" evidence="3">
    <location>
        <begin position="129"/>
        <end position="193"/>
    </location>
</feature>
<dbReference type="Gramene" id="PRQ35107">
    <property type="protein sequence ID" value="PRQ35107"/>
    <property type="gene ID" value="RchiOBHm_Chr5g0076411"/>
</dbReference>
<feature type="compositionally biased region" description="Acidic residues" evidence="3">
    <location>
        <begin position="132"/>
        <end position="145"/>
    </location>
</feature>
<keyword evidence="5" id="KW-1185">Reference proteome</keyword>
<evidence type="ECO:0000313" key="4">
    <source>
        <dbReference type="EMBL" id="PRQ35107.1"/>
    </source>
</evidence>
<feature type="compositionally biased region" description="Basic and acidic residues" evidence="3">
    <location>
        <begin position="148"/>
        <end position="174"/>
    </location>
</feature>
<dbReference type="Pfam" id="PF10273">
    <property type="entry name" value="WGG"/>
    <property type="match status" value="1"/>
</dbReference>
<evidence type="ECO:0000256" key="1">
    <source>
        <dbReference type="ARBA" id="ARBA00006524"/>
    </source>
</evidence>
<keyword evidence="2" id="KW-0698">rRNA processing</keyword>
<accession>A0A2P6QLQ2</accession>
<name>A0A2P6QLQ2_ROSCH</name>
<organism evidence="4 5">
    <name type="scientific">Rosa chinensis</name>
    <name type="common">China rose</name>
    <dbReference type="NCBI Taxonomy" id="74649"/>
    <lineage>
        <taxon>Eukaryota</taxon>
        <taxon>Viridiplantae</taxon>
        <taxon>Streptophyta</taxon>
        <taxon>Embryophyta</taxon>
        <taxon>Tracheophyta</taxon>
        <taxon>Spermatophyta</taxon>
        <taxon>Magnoliopsida</taxon>
        <taxon>eudicotyledons</taxon>
        <taxon>Gunneridae</taxon>
        <taxon>Pentapetalae</taxon>
        <taxon>rosids</taxon>
        <taxon>fabids</taxon>
        <taxon>Rosales</taxon>
        <taxon>Rosaceae</taxon>
        <taxon>Rosoideae</taxon>
        <taxon>Rosoideae incertae sedis</taxon>
        <taxon>Rosa</taxon>
    </lineage>
</organism>
<dbReference type="EMBL" id="PDCK01000043">
    <property type="protein sequence ID" value="PRQ35107.1"/>
    <property type="molecule type" value="Genomic_DNA"/>
</dbReference>
<dbReference type="STRING" id="74649.A0A2P6QLQ2"/>
<dbReference type="InterPro" id="IPR019398">
    <property type="entry name" value="Pre-rRNA_process_TSR2"/>
</dbReference>
<protein>
    <submittedName>
        <fullName evidence="4">Putative pre-rRNA-processing protein TSR2</fullName>
    </submittedName>
</protein>
<evidence type="ECO:0000256" key="2">
    <source>
        <dbReference type="ARBA" id="ARBA00022552"/>
    </source>
</evidence>
<gene>
    <name evidence="4" type="ORF">RchiOBHm_Chr5g0076411</name>
</gene>
<comment type="similarity">
    <text evidence="1">Belongs to the TSR2 family.</text>
</comment>
<proteinExistence type="inferred from homology"/>
<evidence type="ECO:0000313" key="5">
    <source>
        <dbReference type="Proteomes" id="UP000238479"/>
    </source>
</evidence>
<dbReference type="AlphaFoldDB" id="A0A2P6QLQ2"/>
<dbReference type="OMA" id="LAKDEWF"/>
<dbReference type="PANTHER" id="PTHR21250">
    <property type="entry name" value="PRE-RRNA-PROCESSING PROTEIN TSR2 HOMOLOG"/>
    <property type="match status" value="1"/>
</dbReference>